<dbReference type="RefSeq" id="WP_011764684.1">
    <property type="nucleotide sequence ID" value="NC_008702.1"/>
</dbReference>
<evidence type="ECO:0000313" key="5">
    <source>
        <dbReference type="EMBL" id="CAL93567.1"/>
    </source>
</evidence>
<dbReference type="InterPro" id="IPR000160">
    <property type="entry name" value="GGDEF_dom"/>
</dbReference>
<gene>
    <name evidence="5" type="ordered locus">azo0950</name>
</gene>
<feature type="domain" description="GGDEF" evidence="4">
    <location>
        <begin position="200"/>
        <end position="333"/>
    </location>
</feature>
<evidence type="ECO:0000259" key="4">
    <source>
        <dbReference type="PROSITE" id="PS50887"/>
    </source>
</evidence>
<dbReference type="InterPro" id="IPR000700">
    <property type="entry name" value="PAS-assoc_C"/>
</dbReference>
<dbReference type="SUPFAM" id="SSF141868">
    <property type="entry name" value="EAL domain-like"/>
    <property type="match status" value="1"/>
</dbReference>
<dbReference type="CDD" id="cd00130">
    <property type="entry name" value="PAS"/>
    <property type="match status" value="1"/>
</dbReference>
<feature type="domain" description="EAL" evidence="3">
    <location>
        <begin position="342"/>
        <end position="598"/>
    </location>
</feature>
<dbReference type="PROSITE" id="PS50112">
    <property type="entry name" value="PAS"/>
    <property type="match status" value="1"/>
</dbReference>
<dbReference type="Gene3D" id="3.30.450.20">
    <property type="entry name" value="PAS domain"/>
    <property type="match status" value="1"/>
</dbReference>
<evidence type="ECO:0000259" key="1">
    <source>
        <dbReference type="PROSITE" id="PS50112"/>
    </source>
</evidence>
<dbReference type="SMART" id="SM00086">
    <property type="entry name" value="PAC"/>
    <property type="match status" value="1"/>
</dbReference>
<dbReference type="NCBIfam" id="TIGR00254">
    <property type="entry name" value="GGDEF"/>
    <property type="match status" value="1"/>
</dbReference>
<feature type="domain" description="PAC" evidence="2">
    <location>
        <begin position="116"/>
        <end position="168"/>
    </location>
</feature>
<dbReference type="FunFam" id="3.30.70.270:FF:000001">
    <property type="entry name" value="Diguanylate cyclase domain protein"/>
    <property type="match status" value="1"/>
</dbReference>
<dbReference type="SMART" id="SM00052">
    <property type="entry name" value="EAL"/>
    <property type="match status" value="1"/>
</dbReference>
<feature type="domain" description="PAS" evidence="1">
    <location>
        <begin position="41"/>
        <end position="78"/>
    </location>
</feature>
<evidence type="ECO:0000259" key="2">
    <source>
        <dbReference type="PROSITE" id="PS50113"/>
    </source>
</evidence>
<dbReference type="eggNOG" id="COG5001">
    <property type="taxonomic scope" value="Bacteria"/>
</dbReference>
<organism evidence="5 6">
    <name type="scientific">Azoarcus sp. (strain BH72)</name>
    <dbReference type="NCBI Taxonomy" id="418699"/>
    <lineage>
        <taxon>Bacteria</taxon>
        <taxon>Pseudomonadati</taxon>
        <taxon>Pseudomonadota</taxon>
        <taxon>Betaproteobacteria</taxon>
        <taxon>Rhodocyclales</taxon>
        <taxon>Zoogloeaceae</taxon>
        <taxon>Azoarcus</taxon>
    </lineage>
</organism>
<evidence type="ECO:0000313" key="6">
    <source>
        <dbReference type="Proteomes" id="UP000002588"/>
    </source>
</evidence>
<dbReference type="PROSITE" id="PS50883">
    <property type="entry name" value="EAL"/>
    <property type="match status" value="1"/>
</dbReference>
<dbReference type="PROSITE" id="PS50113">
    <property type="entry name" value="PAC"/>
    <property type="match status" value="1"/>
</dbReference>
<dbReference type="AlphaFoldDB" id="A1K412"/>
<accession>A1K412</accession>
<proteinExistence type="predicted"/>
<dbReference type="CDD" id="cd01948">
    <property type="entry name" value="EAL"/>
    <property type="match status" value="1"/>
</dbReference>
<dbReference type="Pfam" id="PF00990">
    <property type="entry name" value="GGDEF"/>
    <property type="match status" value="1"/>
</dbReference>
<dbReference type="STRING" id="62928.azo0950"/>
<dbReference type="SMART" id="SM00267">
    <property type="entry name" value="GGDEF"/>
    <property type="match status" value="1"/>
</dbReference>
<dbReference type="PANTHER" id="PTHR44757:SF2">
    <property type="entry name" value="BIOFILM ARCHITECTURE MAINTENANCE PROTEIN MBAA"/>
    <property type="match status" value="1"/>
</dbReference>
<dbReference type="HOGENOM" id="CLU_000445_70_20_4"/>
<name>A1K412_AZOSB</name>
<dbReference type="Pfam" id="PF00563">
    <property type="entry name" value="EAL"/>
    <property type="match status" value="1"/>
</dbReference>
<keyword evidence="6" id="KW-1185">Reference proteome</keyword>
<dbReference type="PANTHER" id="PTHR44757">
    <property type="entry name" value="DIGUANYLATE CYCLASE DGCP"/>
    <property type="match status" value="1"/>
</dbReference>
<evidence type="ECO:0000259" key="3">
    <source>
        <dbReference type="PROSITE" id="PS50883"/>
    </source>
</evidence>
<dbReference type="CDD" id="cd01949">
    <property type="entry name" value="GGDEF"/>
    <property type="match status" value="1"/>
</dbReference>
<dbReference type="Gene3D" id="3.30.70.270">
    <property type="match status" value="1"/>
</dbReference>
<dbReference type="KEGG" id="azo:azo0950"/>
<dbReference type="Gene3D" id="3.20.20.450">
    <property type="entry name" value="EAL domain"/>
    <property type="match status" value="1"/>
</dbReference>
<dbReference type="GO" id="GO:0003824">
    <property type="term" value="F:catalytic activity"/>
    <property type="evidence" value="ECO:0007669"/>
    <property type="project" value="UniProtKB-ARBA"/>
</dbReference>
<protein>
    <submittedName>
        <fullName evidence="5">GGEF/EAL/PAS/PAC-domain containing protein</fullName>
    </submittedName>
</protein>
<dbReference type="InterPro" id="IPR052155">
    <property type="entry name" value="Biofilm_reg_signaling"/>
</dbReference>
<reference evidence="5 6" key="1">
    <citation type="journal article" date="2006" name="Nat. Biotechnol.">
        <title>Complete genome of the mutualistic, N2-fixing grass endophyte Azoarcus sp. strain BH72.</title>
        <authorList>
            <person name="Krause A."/>
            <person name="Ramakumar A."/>
            <person name="Bartels D."/>
            <person name="Battistoni F."/>
            <person name="Bekel T."/>
            <person name="Boch J."/>
            <person name="Boehm M."/>
            <person name="Friedrich F."/>
            <person name="Hurek T."/>
            <person name="Krause L."/>
            <person name="Linke B."/>
            <person name="McHardy A.C."/>
            <person name="Sarkar A."/>
            <person name="Schneiker S."/>
            <person name="Syed A.A."/>
            <person name="Thauer R."/>
            <person name="Vorhoelter F.-J."/>
            <person name="Weidner S."/>
            <person name="Puehler A."/>
            <person name="Reinhold-Hurek B."/>
            <person name="Kaiser O."/>
            <person name="Goesmann A."/>
        </authorList>
    </citation>
    <scope>NUCLEOTIDE SEQUENCE [LARGE SCALE GENOMIC DNA]</scope>
    <source>
        <strain evidence="5 6">BH72</strain>
    </source>
</reference>
<dbReference type="PROSITE" id="PS50887">
    <property type="entry name" value="GGDEF"/>
    <property type="match status" value="1"/>
</dbReference>
<dbReference type="InterPro" id="IPR035965">
    <property type="entry name" value="PAS-like_dom_sf"/>
</dbReference>
<dbReference type="SUPFAM" id="SSF55785">
    <property type="entry name" value="PYP-like sensor domain (PAS domain)"/>
    <property type="match status" value="1"/>
</dbReference>
<dbReference type="NCBIfam" id="TIGR00229">
    <property type="entry name" value="sensory_box"/>
    <property type="match status" value="1"/>
</dbReference>
<dbReference type="InterPro" id="IPR043128">
    <property type="entry name" value="Rev_trsase/Diguanyl_cyclase"/>
</dbReference>
<dbReference type="SUPFAM" id="SSF55073">
    <property type="entry name" value="Nucleotide cyclase"/>
    <property type="match status" value="1"/>
</dbReference>
<dbReference type="InterPro" id="IPR001610">
    <property type="entry name" value="PAC"/>
</dbReference>
<dbReference type="InterPro" id="IPR000014">
    <property type="entry name" value="PAS"/>
</dbReference>
<dbReference type="Pfam" id="PF13426">
    <property type="entry name" value="PAS_9"/>
    <property type="match status" value="1"/>
</dbReference>
<dbReference type="InterPro" id="IPR001633">
    <property type="entry name" value="EAL_dom"/>
</dbReference>
<dbReference type="InterPro" id="IPR035919">
    <property type="entry name" value="EAL_sf"/>
</dbReference>
<dbReference type="EMBL" id="AM406670">
    <property type="protein sequence ID" value="CAL93567.1"/>
    <property type="molecule type" value="Genomic_DNA"/>
</dbReference>
<dbReference type="InterPro" id="IPR029787">
    <property type="entry name" value="Nucleotide_cyclase"/>
</dbReference>
<sequence>MAALLLPALLAGACALALGLALRLRALHRQRDAAAAQAAEAELRFRSIFDNAVLGMYQTTEDGHYLAANQALADLYGYPTPAALMAGLSDIAGRLYVERGRRDDFKALIRARARVVDFESEVYRRDGERIWISENAHAVHGADGRFLYYEGSVEDISERRRHRTLLEHQATHDPVTGLPNRYLLQDRLDRAMGAARRRDERLMVAFIDLDNFKFVNDSMGHAVGDRLLVEMARRLQACVRETDTLARYGGDEFVLIISSAAAQAGPVQVLERVHDAVRQPLALEGRDLSVGCSMGVAVYPRDGADLETLLRHADAAMYQAKAAGKGQFRFYEAGLNAAVQERLALESALRRTLENDSDEFQVAYQPKFDASGDVCGCEALARWHSTESGTVAPDRFIPLAEETGLIVLLTARVLHAACAEAVRWSGQGGAAPGVAVNISARHFRRDGQLAALVRAALEQSGLPPGRLQLELTESLFVGNVEETVAILGELKALGVTIAIDDFGTGYSSLAYLKRFPVDVLKIDRSFVGECDRADDARSITGAVLSLGRSLGLRVVAEGVERPAQAAYLLAHGCDELQGYLYAQPMPAAALRDFLASYRGGRRAPALAAVG</sequence>
<dbReference type="Proteomes" id="UP000002588">
    <property type="component" value="Chromosome"/>
</dbReference>